<name>A0A3Q8XCL7_ACIJO</name>
<dbReference type="PROSITE" id="PS01219">
    <property type="entry name" value="AMMONIUM_TRANSP"/>
    <property type="match status" value="1"/>
</dbReference>
<gene>
    <name evidence="10" type="ORF">CFH90_04810</name>
</gene>
<dbReference type="SUPFAM" id="SSF111352">
    <property type="entry name" value="Ammonium transporter"/>
    <property type="match status" value="1"/>
</dbReference>
<dbReference type="InterPro" id="IPR024041">
    <property type="entry name" value="NH4_transpt_AmtB-like_dom"/>
</dbReference>
<feature type="transmembrane region" description="Helical" evidence="8">
    <location>
        <begin position="274"/>
        <end position="292"/>
    </location>
</feature>
<keyword evidence="4 8" id="KW-0812">Transmembrane</keyword>
<feature type="transmembrane region" description="Helical" evidence="8">
    <location>
        <begin position="6"/>
        <end position="31"/>
    </location>
</feature>
<dbReference type="InterPro" id="IPR018047">
    <property type="entry name" value="Ammonium_transpt_CS"/>
</dbReference>
<evidence type="ECO:0000256" key="7">
    <source>
        <dbReference type="ARBA" id="ARBA00023177"/>
    </source>
</evidence>
<dbReference type="GO" id="GO:0097272">
    <property type="term" value="P:ammonium homeostasis"/>
    <property type="evidence" value="ECO:0007669"/>
    <property type="project" value="TreeGrafter"/>
</dbReference>
<comment type="similarity">
    <text evidence="2">Belongs to the ammonia transporter channel (TC 1.A.11.2) family.</text>
</comment>
<dbReference type="Proteomes" id="UP000276980">
    <property type="component" value="Chromosome"/>
</dbReference>
<dbReference type="AlphaFoldDB" id="A0A3Q8XCL7"/>
<comment type="subcellular location">
    <subcellularLocation>
        <location evidence="1">Membrane</location>
        <topology evidence="1">Multi-pass membrane protein</topology>
    </subcellularLocation>
</comment>
<feature type="transmembrane region" description="Helical" evidence="8">
    <location>
        <begin position="252"/>
        <end position="268"/>
    </location>
</feature>
<evidence type="ECO:0000256" key="8">
    <source>
        <dbReference type="SAM" id="Phobius"/>
    </source>
</evidence>
<feature type="transmembrane region" description="Helical" evidence="8">
    <location>
        <begin position="153"/>
        <end position="176"/>
    </location>
</feature>
<dbReference type="InterPro" id="IPR029020">
    <property type="entry name" value="Ammonium/urea_transptr"/>
</dbReference>
<evidence type="ECO:0000313" key="10">
    <source>
        <dbReference type="EMBL" id="AZN63383.1"/>
    </source>
</evidence>
<feature type="transmembrane region" description="Helical" evidence="8">
    <location>
        <begin position="43"/>
        <end position="61"/>
    </location>
</feature>
<organism evidence="10 11">
    <name type="scientific">Acinetobacter johnsonii</name>
    <dbReference type="NCBI Taxonomy" id="40214"/>
    <lineage>
        <taxon>Bacteria</taxon>
        <taxon>Pseudomonadati</taxon>
        <taxon>Pseudomonadota</taxon>
        <taxon>Gammaproteobacteria</taxon>
        <taxon>Moraxellales</taxon>
        <taxon>Moraxellaceae</taxon>
        <taxon>Acinetobacter</taxon>
    </lineage>
</organism>
<protein>
    <submittedName>
        <fullName evidence="10">Ammonium transporter</fullName>
    </submittedName>
</protein>
<feature type="transmembrane region" description="Helical" evidence="8">
    <location>
        <begin position="337"/>
        <end position="362"/>
    </location>
</feature>
<dbReference type="Gene3D" id="1.10.3430.10">
    <property type="entry name" value="Ammonium transporter AmtB like domains"/>
    <property type="match status" value="1"/>
</dbReference>
<evidence type="ECO:0000256" key="3">
    <source>
        <dbReference type="ARBA" id="ARBA00022448"/>
    </source>
</evidence>
<dbReference type="GO" id="GO:0008519">
    <property type="term" value="F:ammonium channel activity"/>
    <property type="evidence" value="ECO:0007669"/>
    <property type="project" value="InterPro"/>
</dbReference>
<dbReference type="PANTHER" id="PTHR11730">
    <property type="entry name" value="AMMONIUM TRANSPORTER"/>
    <property type="match status" value="1"/>
</dbReference>
<dbReference type="Pfam" id="PF00909">
    <property type="entry name" value="Ammonium_transp"/>
    <property type="match status" value="1"/>
</dbReference>
<reference evidence="10 11" key="1">
    <citation type="submission" date="2017-06" db="EMBL/GenBank/DDBJ databases">
        <title>Complete Genome Sequence of the Carbazole-Degrading Bacterium Acinetobacter johnsonii IC001.</title>
        <authorList>
            <person name="Vejarano F."/>
            <person name="Suzuki-Minakuchi C."/>
            <person name="Ohtsubo Y."/>
            <person name="Tsuda M."/>
            <person name="Okada K."/>
            <person name="Nojiri H."/>
        </authorList>
    </citation>
    <scope>NUCLEOTIDE SEQUENCE [LARGE SCALE GENOMIC DNA]</scope>
    <source>
        <strain evidence="10 11">IC001</strain>
    </source>
</reference>
<feature type="transmembrane region" description="Helical" evidence="8">
    <location>
        <begin position="304"/>
        <end position="325"/>
    </location>
</feature>
<feature type="domain" description="Ammonium transporter AmtB-like" evidence="9">
    <location>
        <begin position="8"/>
        <end position="386"/>
    </location>
</feature>
<evidence type="ECO:0000259" key="9">
    <source>
        <dbReference type="Pfam" id="PF00909"/>
    </source>
</evidence>
<dbReference type="PANTHER" id="PTHR11730:SF89">
    <property type="entry name" value="AMMONIUM TRANSPORTER SLL0108-RELATED"/>
    <property type="match status" value="1"/>
</dbReference>
<evidence type="ECO:0000256" key="1">
    <source>
        <dbReference type="ARBA" id="ARBA00004141"/>
    </source>
</evidence>
<feature type="transmembrane region" description="Helical" evidence="8">
    <location>
        <begin position="197"/>
        <end position="216"/>
    </location>
</feature>
<proteinExistence type="inferred from homology"/>
<accession>A0A3Q8XCL7</accession>
<dbReference type="RefSeq" id="WP_126035715.1">
    <property type="nucleotide sequence ID" value="NZ_CP022298.1"/>
</dbReference>
<keyword evidence="6 8" id="KW-0472">Membrane</keyword>
<dbReference type="EMBL" id="CP022298">
    <property type="protein sequence ID" value="AZN63383.1"/>
    <property type="molecule type" value="Genomic_DNA"/>
</dbReference>
<keyword evidence="5 8" id="KW-1133">Transmembrane helix</keyword>
<dbReference type="GO" id="GO:0016020">
    <property type="term" value="C:membrane"/>
    <property type="evidence" value="ECO:0007669"/>
    <property type="project" value="UniProtKB-SubCell"/>
</dbReference>
<evidence type="ECO:0000256" key="6">
    <source>
        <dbReference type="ARBA" id="ARBA00023136"/>
    </source>
</evidence>
<feature type="transmembrane region" description="Helical" evidence="8">
    <location>
        <begin position="222"/>
        <end position="245"/>
    </location>
</feature>
<evidence type="ECO:0000256" key="2">
    <source>
        <dbReference type="ARBA" id="ARBA00005887"/>
    </source>
</evidence>
<evidence type="ECO:0000256" key="4">
    <source>
        <dbReference type="ARBA" id="ARBA00022692"/>
    </source>
</evidence>
<evidence type="ECO:0000256" key="5">
    <source>
        <dbReference type="ARBA" id="ARBA00022989"/>
    </source>
</evidence>
<feature type="transmembrane region" description="Helical" evidence="8">
    <location>
        <begin position="113"/>
        <end position="133"/>
    </location>
</feature>
<keyword evidence="3" id="KW-0813">Transport</keyword>
<feature type="transmembrane region" description="Helical" evidence="8">
    <location>
        <begin position="81"/>
        <end position="101"/>
    </location>
</feature>
<keyword evidence="7" id="KW-0924">Ammonia transport</keyword>
<evidence type="ECO:0000313" key="11">
    <source>
        <dbReference type="Proteomes" id="UP000276980"/>
    </source>
</evidence>
<sequence>MQNIDLLFLLLGAVLVLAMHAGFAFLELGTVRHKNQVNALSKILTDFSLSSIAYFFVGYYISYGHHFFHIGDTLAADHGYNLMRCFFLLTFAAAIPAIISGGIAERAKMRSQAIATVLLVALVYPFFEGIAWNGNFGLQQWLQDTFGASFHDFAGSVVVHAMGGWIALAAVVLLGARDGRYKKDGRVSAHPPSSIPFLALGSWILIVGWFGFNVMSAQRLDAISGLVAINSLMAMVGGTLAANFAGKNDPGFLHNGPLAGLVAICAGSDVVHPIGALVIGAIAGLIFVKLFTYTQNKLKIDDVLGVWPLHGVCGAFGGLAVGIFGQKWLGGLGGVAMMSQLIGTLLAIGIAVSGGLVVYGALKATMGIRLSQEDEFRGADLSIHKISANSDDSMF</sequence>